<keyword evidence="1" id="KW-0472">Membrane</keyword>
<feature type="transmembrane region" description="Helical" evidence="1">
    <location>
        <begin position="137"/>
        <end position="164"/>
    </location>
</feature>
<evidence type="ECO:0000256" key="1">
    <source>
        <dbReference type="SAM" id="Phobius"/>
    </source>
</evidence>
<feature type="transmembrane region" description="Helical" evidence="1">
    <location>
        <begin position="376"/>
        <end position="393"/>
    </location>
</feature>
<feature type="transmembrane region" description="Helical" evidence="1">
    <location>
        <begin position="105"/>
        <end position="125"/>
    </location>
</feature>
<name>A0A1W2BUB7_9FIRM</name>
<feature type="transmembrane region" description="Helical" evidence="1">
    <location>
        <begin position="207"/>
        <end position="227"/>
    </location>
</feature>
<feature type="transmembrane region" description="Helical" evidence="1">
    <location>
        <begin position="295"/>
        <end position="313"/>
    </location>
</feature>
<dbReference type="Pfam" id="PF09925">
    <property type="entry name" value="DUF2157"/>
    <property type="match status" value="1"/>
</dbReference>
<feature type="transmembrane region" description="Helical" evidence="1">
    <location>
        <begin position="46"/>
        <end position="67"/>
    </location>
</feature>
<dbReference type="STRING" id="112901.SAMN04488500_108166"/>
<dbReference type="EMBL" id="FWXI01000008">
    <property type="protein sequence ID" value="SMC76580.1"/>
    <property type="molecule type" value="Genomic_DNA"/>
</dbReference>
<sequence>MNKKEVEWLYQQLPELVAKGVIPAESVELLKNHYGPVEENTGNRTFLVVFGVIGALLVGLGIILILAHNWAQLTKINRLAIAVGLLLAAQIGAGTVLWFKRDSLVWREAAATLLMLMVGAAMALVGQTYHLVEDTDAFLLTWMVLSLPLMYLMNSAGVAVMYVIGVTFWTGGHSGISKQLIWVLLGLAQPYYWSLLKNSRNANTTVVLSWVITICFYFCFAAAFSNYLDQLGLLIYSALFTLAYLVGLLWFTRPGESWRMPFKAVGLVGSIGLTFVLTFNDIWEHVVSNWQSVPLLSYVLACGLLGMVIGGNIMAAKRKILEAKWLSLIPCVIGVAYLVQFYDGSGIGATLILNGYMLWVSICIISAGVRERSLGIVNLGMVVMAALIVARFFDIDLSFVVRGVVFVLIGIGFLVANVVLVRRKAGWQNEK</sequence>
<feature type="transmembrane region" description="Helical" evidence="1">
    <location>
        <begin position="264"/>
        <end position="283"/>
    </location>
</feature>
<feature type="domain" description="DUF2157" evidence="2">
    <location>
        <begin position="15"/>
        <end position="157"/>
    </location>
</feature>
<gene>
    <name evidence="3" type="ORF">SAMN04488500_108166</name>
</gene>
<feature type="transmembrane region" description="Helical" evidence="1">
    <location>
        <begin position="79"/>
        <end position="99"/>
    </location>
</feature>
<dbReference type="Proteomes" id="UP000192738">
    <property type="component" value="Unassembled WGS sequence"/>
</dbReference>
<dbReference type="InterPro" id="IPR018677">
    <property type="entry name" value="DUF2157"/>
</dbReference>
<protein>
    <submittedName>
        <fullName evidence="3">Predicted membrane protein</fullName>
    </submittedName>
</protein>
<dbReference type="RefSeq" id="WP_176215490.1">
    <property type="nucleotide sequence ID" value="NZ_CP155572.1"/>
</dbReference>
<evidence type="ECO:0000313" key="3">
    <source>
        <dbReference type="EMBL" id="SMC76580.1"/>
    </source>
</evidence>
<evidence type="ECO:0000259" key="2">
    <source>
        <dbReference type="Pfam" id="PF09925"/>
    </source>
</evidence>
<keyword evidence="1" id="KW-0812">Transmembrane</keyword>
<feature type="transmembrane region" description="Helical" evidence="1">
    <location>
        <begin position="348"/>
        <end position="369"/>
    </location>
</feature>
<feature type="transmembrane region" description="Helical" evidence="1">
    <location>
        <begin position="399"/>
        <end position="421"/>
    </location>
</feature>
<evidence type="ECO:0000313" key="4">
    <source>
        <dbReference type="Proteomes" id="UP000192738"/>
    </source>
</evidence>
<accession>A0A1W2BUB7</accession>
<reference evidence="3 4" key="1">
    <citation type="submission" date="2017-04" db="EMBL/GenBank/DDBJ databases">
        <authorList>
            <person name="Afonso C.L."/>
            <person name="Miller P.J."/>
            <person name="Scott M.A."/>
            <person name="Spackman E."/>
            <person name="Goraichik I."/>
            <person name="Dimitrov K.M."/>
            <person name="Suarez D.L."/>
            <person name="Swayne D.E."/>
        </authorList>
    </citation>
    <scope>NUCLEOTIDE SEQUENCE [LARGE SCALE GENOMIC DNA]</scope>
    <source>
        <strain evidence="3 4">DSM 5090</strain>
    </source>
</reference>
<proteinExistence type="predicted"/>
<feature type="transmembrane region" description="Helical" evidence="1">
    <location>
        <begin position="176"/>
        <end position="195"/>
    </location>
</feature>
<keyword evidence="1" id="KW-1133">Transmembrane helix</keyword>
<organism evidence="3 4">
    <name type="scientific">Sporomusa malonica</name>
    <dbReference type="NCBI Taxonomy" id="112901"/>
    <lineage>
        <taxon>Bacteria</taxon>
        <taxon>Bacillati</taxon>
        <taxon>Bacillota</taxon>
        <taxon>Negativicutes</taxon>
        <taxon>Selenomonadales</taxon>
        <taxon>Sporomusaceae</taxon>
        <taxon>Sporomusa</taxon>
    </lineage>
</organism>
<feature type="transmembrane region" description="Helical" evidence="1">
    <location>
        <begin position="325"/>
        <end position="342"/>
    </location>
</feature>
<keyword evidence="4" id="KW-1185">Reference proteome</keyword>
<feature type="transmembrane region" description="Helical" evidence="1">
    <location>
        <begin position="233"/>
        <end position="252"/>
    </location>
</feature>
<dbReference type="AlphaFoldDB" id="A0A1W2BUB7"/>